<dbReference type="VEuPathDB" id="GiardiaDB:QR46_1190"/>
<gene>
    <name evidence="19" type="ORF">DHA2_137685</name>
</gene>
<feature type="transmembrane region" description="Helical" evidence="16">
    <location>
        <begin position="292"/>
        <end position="312"/>
    </location>
</feature>
<feature type="transmembrane region" description="Helical" evidence="16">
    <location>
        <begin position="390"/>
        <end position="411"/>
    </location>
</feature>
<keyword evidence="8 19" id="KW-0808">Transferase</keyword>
<evidence type="ECO:0000256" key="9">
    <source>
        <dbReference type="ARBA" id="ARBA00022692"/>
    </source>
</evidence>
<accession>V6THU1</accession>
<comment type="catalytic activity">
    <reaction evidence="15">
        <text>a di-trans,poly-cis-dolichyl diphosphooligosaccharide + L-asparaginyl-[protein] = N(4)-(oligosaccharide-(1-&gt;4)-N-acetyl-beta-D-glucosaminyl-(1-&gt;4)-N-acetyl-beta-D-glucosaminyl)-L-asparaginyl-[protein] + a di-trans,poly-cis-dolichyl diphosphate + H(+)</text>
        <dbReference type="Rhea" id="RHEA:22980"/>
        <dbReference type="Rhea" id="RHEA-COMP:12804"/>
        <dbReference type="Rhea" id="RHEA-COMP:12805"/>
        <dbReference type="Rhea" id="RHEA-COMP:19506"/>
        <dbReference type="Rhea" id="RHEA-COMP:19509"/>
        <dbReference type="ChEBI" id="CHEBI:15378"/>
        <dbReference type="ChEBI" id="CHEBI:50347"/>
        <dbReference type="ChEBI" id="CHEBI:57497"/>
        <dbReference type="ChEBI" id="CHEBI:57570"/>
        <dbReference type="ChEBI" id="CHEBI:132529"/>
        <dbReference type="EC" id="2.4.99.18"/>
    </reaction>
</comment>
<keyword evidence="13 16" id="KW-0472">Membrane</keyword>
<evidence type="ECO:0000256" key="5">
    <source>
        <dbReference type="ARBA" id="ARBA00010810"/>
    </source>
</evidence>
<evidence type="ECO:0000256" key="16">
    <source>
        <dbReference type="SAM" id="Phobius"/>
    </source>
</evidence>
<evidence type="ECO:0000256" key="1">
    <source>
        <dbReference type="ARBA" id="ARBA00001936"/>
    </source>
</evidence>
<keyword evidence="11" id="KW-0460">Magnesium</keyword>
<keyword evidence="7" id="KW-0328">Glycosyltransferase</keyword>
<dbReference type="EC" id="2.4.99.18" evidence="6"/>
<feature type="transmembrane region" description="Helical" evidence="16">
    <location>
        <begin position="35"/>
        <end position="55"/>
    </location>
</feature>
<evidence type="ECO:0000256" key="14">
    <source>
        <dbReference type="ARBA" id="ARBA00023211"/>
    </source>
</evidence>
<evidence type="ECO:0000256" key="6">
    <source>
        <dbReference type="ARBA" id="ARBA00012605"/>
    </source>
</evidence>
<feature type="transmembrane region" description="Helical" evidence="16">
    <location>
        <begin position="332"/>
        <end position="352"/>
    </location>
</feature>
<dbReference type="VEuPathDB" id="GiardiaDB:GL50581_675"/>
<evidence type="ECO:0000256" key="10">
    <source>
        <dbReference type="ARBA" id="ARBA00022723"/>
    </source>
</evidence>
<feature type="domain" description="STT3/PglB/AglB core" evidence="18">
    <location>
        <begin position="569"/>
        <end position="624"/>
    </location>
</feature>
<evidence type="ECO:0000256" key="7">
    <source>
        <dbReference type="ARBA" id="ARBA00022676"/>
    </source>
</evidence>
<dbReference type="VEuPathDB" id="GiardiaDB:DHA2_137685"/>
<reference evidence="20" key="1">
    <citation type="submission" date="2012-02" db="EMBL/GenBank/DDBJ databases">
        <title>Genome sequencing of Giardia lamblia Genotypes A2 and B isolates (DH and GS) and comparative analysis with the genomes of Genotypes A1 and E (WB and Pig).</title>
        <authorList>
            <person name="Adam R."/>
            <person name="Dahlstrom E."/>
            <person name="Martens C."/>
            <person name="Bruno D."/>
            <person name="Barbian K."/>
            <person name="Porcella S.F."/>
            <person name="Nash T."/>
        </authorList>
    </citation>
    <scope>NUCLEOTIDE SEQUENCE</scope>
    <source>
        <strain evidence="20">DH</strain>
    </source>
</reference>
<dbReference type="GO" id="GO:0004579">
    <property type="term" value="F:dolichyl-diphosphooligosaccharide-protein glycotransferase activity"/>
    <property type="evidence" value="ECO:0007669"/>
    <property type="project" value="UniProtKB-EC"/>
</dbReference>
<comment type="caution">
    <text evidence="19">The sequence shown here is derived from an EMBL/GenBank/DDBJ whole genome shotgun (WGS) entry which is preliminary data.</text>
</comment>
<feature type="domain" description="Oligosaccharyl transferase STT3 N-terminal" evidence="17">
    <location>
        <begin position="40"/>
        <end position="448"/>
    </location>
</feature>
<evidence type="ECO:0000256" key="13">
    <source>
        <dbReference type="ARBA" id="ARBA00023136"/>
    </source>
</evidence>
<dbReference type="VEuPathDB" id="GiardiaDB:GL50803_00137685"/>
<evidence type="ECO:0000256" key="4">
    <source>
        <dbReference type="ARBA" id="ARBA00004922"/>
    </source>
</evidence>
<evidence type="ECO:0000259" key="18">
    <source>
        <dbReference type="Pfam" id="PF21436"/>
    </source>
</evidence>
<keyword evidence="14" id="KW-0464">Manganese</keyword>
<dbReference type="GO" id="GO:0016020">
    <property type="term" value="C:membrane"/>
    <property type="evidence" value="ECO:0007669"/>
    <property type="project" value="InterPro"/>
</dbReference>
<evidence type="ECO:0000256" key="12">
    <source>
        <dbReference type="ARBA" id="ARBA00022989"/>
    </source>
</evidence>
<evidence type="ECO:0000256" key="2">
    <source>
        <dbReference type="ARBA" id="ARBA00001946"/>
    </source>
</evidence>
<comment type="cofactor">
    <cofactor evidence="1">
        <name>Mn(2+)</name>
        <dbReference type="ChEBI" id="CHEBI:29035"/>
    </cofactor>
</comment>
<dbReference type="InterPro" id="IPR048999">
    <property type="entry name" value="STT3-PglB_core"/>
</dbReference>
<dbReference type="PANTHER" id="PTHR13872">
    <property type="entry name" value="DOLICHYL-DIPHOSPHOOLIGOSACCHARIDE--PROTEIN GLYCOSYLTRANSFERASE SUBUNIT"/>
    <property type="match status" value="1"/>
</dbReference>
<comment type="subcellular location">
    <subcellularLocation>
        <location evidence="3">Endomembrane system</location>
        <topology evidence="3">Multi-pass membrane protein</topology>
    </subcellularLocation>
</comment>
<proteinExistence type="inferred from homology"/>
<dbReference type="PANTHER" id="PTHR13872:SF1">
    <property type="entry name" value="DOLICHYL-DIPHOSPHOOLIGOSACCHARIDE--PROTEIN GLYCOSYLTRANSFERASE SUBUNIT STT3B"/>
    <property type="match status" value="1"/>
</dbReference>
<keyword evidence="10" id="KW-0479">Metal-binding</keyword>
<evidence type="ECO:0000256" key="15">
    <source>
        <dbReference type="ARBA" id="ARBA00048829"/>
    </source>
</evidence>
<name>V6THU1_GIAIN</name>
<comment type="similarity">
    <text evidence="5">Belongs to the STT3 family.</text>
</comment>
<keyword evidence="9 16" id="KW-0812">Transmembrane</keyword>
<feature type="transmembrane region" description="Helical" evidence="16">
    <location>
        <begin position="221"/>
        <end position="237"/>
    </location>
</feature>
<feature type="transmembrane region" description="Helical" evidence="16">
    <location>
        <begin position="135"/>
        <end position="157"/>
    </location>
</feature>
<dbReference type="GO" id="GO:0012505">
    <property type="term" value="C:endomembrane system"/>
    <property type="evidence" value="ECO:0007669"/>
    <property type="project" value="UniProtKB-SubCell"/>
</dbReference>
<evidence type="ECO:0000256" key="8">
    <source>
        <dbReference type="ARBA" id="ARBA00022679"/>
    </source>
</evidence>
<evidence type="ECO:0000256" key="3">
    <source>
        <dbReference type="ARBA" id="ARBA00004127"/>
    </source>
</evidence>
<evidence type="ECO:0000313" key="19">
    <source>
        <dbReference type="EMBL" id="ESU37892.1"/>
    </source>
</evidence>
<feature type="transmembrane region" description="Helical" evidence="16">
    <location>
        <begin position="418"/>
        <end position="438"/>
    </location>
</feature>
<dbReference type="Proteomes" id="UP000018320">
    <property type="component" value="Unassembled WGS sequence"/>
</dbReference>
<organism evidence="19 20">
    <name type="scientific">Giardia intestinalis</name>
    <name type="common">Giardia lamblia</name>
    <dbReference type="NCBI Taxonomy" id="5741"/>
    <lineage>
        <taxon>Eukaryota</taxon>
        <taxon>Metamonada</taxon>
        <taxon>Diplomonadida</taxon>
        <taxon>Hexamitidae</taxon>
        <taxon>Giardiinae</taxon>
        <taxon>Giardia</taxon>
    </lineage>
</organism>
<dbReference type="InterPro" id="IPR048307">
    <property type="entry name" value="STT3_N"/>
</dbReference>
<reference evidence="19 20" key="2">
    <citation type="journal article" date="2013" name="Genome Biol. Evol.">
        <title>Genome sequencing of Giardia lamblia genotypes A2 and B isolates (DH and GS) and comparative analysis with the genomes of genotypes A1 and E (WB and Pig).</title>
        <authorList>
            <person name="Adam R.D."/>
            <person name="Dahlstrom E.W."/>
            <person name="Martens C.A."/>
            <person name="Bruno D.P."/>
            <person name="Barbian K.D."/>
            <person name="Ricklefs S.M."/>
            <person name="Hernandez M.M."/>
            <person name="Narla N.P."/>
            <person name="Patel R.B."/>
            <person name="Porcella S.F."/>
            <person name="Nash T.E."/>
        </authorList>
    </citation>
    <scope>NUCLEOTIDE SEQUENCE [LARGE SCALE GENOMIC DNA]</scope>
    <source>
        <strain evidence="19 20">DH</strain>
    </source>
</reference>
<dbReference type="Pfam" id="PF21436">
    <property type="entry name" value="STT3-PglB_core"/>
    <property type="match status" value="1"/>
</dbReference>
<comment type="cofactor">
    <cofactor evidence="2">
        <name>Mg(2+)</name>
        <dbReference type="ChEBI" id="CHEBI:18420"/>
    </cofactor>
</comment>
<dbReference type="AlphaFoldDB" id="V6THU1"/>
<keyword evidence="12 16" id="KW-1133">Transmembrane helix</keyword>
<feature type="transmembrane region" description="Helical" evidence="16">
    <location>
        <begin position="499"/>
        <end position="517"/>
    </location>
</feature>
<comment type="pathway">
    <text evidence="4">Protein modification; protein glycosylation.</text>
</comment>
<dbReference type="GO" id="GO:0046872">
    <property type="term" value="F:metal ion binding"/>
    <property type="evidence" value="ECO:0007669"/>
    <property type="project" value="UniProtKB-KW"/>
</dbReference>
<protein>
    <recommendedName>
        <fullName evidence="6">dolichyl-diphosphooligosaccharide--protein glycotransferase</fullName>
        <ecNumber evidence="6">2.4.99.18</ecNumber>
    </recommendedName>
</protein>
<evidence type="ECO:0000313" key="20">
    <source>
        <dbReference type="Proteomes" id="UP000018320"/>
    </source>
</evidence>
<sequence length="744" mass="83837">MISSHINEGERRETKGQIKRTKKPWMTVRHSLEQYALRPLALIGMIFIGALAFFCRLMSVIRYETVIHEFDPYFQYKSTLYLNEKGTTAFQGWLDTDTWYPLSRSMPISLYPGLMYTAEAFLRLCRAIVYTPISVLQASVFMGPVMSVVGSIFSFDIGYIIDESPSTQVMTGLLTALFFSIIPGFIQRSVAGSYDNESSSITAMMVIFDIWLRACTAKQGNIVLSFLAALAYFYMAVSWGGYVFLTVLIPLHVFLGVLSGIATPQTLLAFKVWQTIGLLSIGLIWREYSGTFSSPVYLPGIGVFFLVILSEYRQVLKSKLPADTYSALKKQVAVYLCILGALITPLLIRMGLIGKLSGRLLSFINPTYAKRFNPIVASVAEHQPTVWSSFYFNTGFLIVTVPVALYFCILVNRTVPTLFLAAYIATTIWFSAVMARMILISSPAVSVCAAYTISKAFETIVNMPGKQRLRRSSSQDRSKARDKDVESKWGSHSGAVKKFVSVTVAILLTLMFIVAFIKHSLFCAKEVYSSPSIVLISSQRRENGKAAYIDDFREAYAWLEHNTHPTAKVASWWDYGYQINQIGNKTTLADGLTRSTYWIGLIGAALASDEATAWRICRELNIDYMLILYGGMSGYSGDDLNKFIWPIRISGNRHFEETYPWIAPIHEHNYYANGEYRTDHAASSTMLKSLLLKLSYHNAHQLGMPIDRARNAQFTPSTLQHFEEVFSSQHFIVRIYKVKDSLNF</sequence>
<dbReference type="InterPro" id="IPR003674">
    <property type="entry name" value="Oligo_trans_STT3"/>
</dbReference>
<dbReference type="EMBL" id="AHGT01000020">
    <property type="protein sequence ID" value="ESU37892.1"/>
    <property type="molecule type" value="Genomic_DNA"/>
</dbReference>
<dbReference type="UniPathway" id="UPA00378"/>
<feature type="transmembrane region" description="Helical" evidence="16">
    <location>
        <begin position="169"/>
        <end position="186"/>
    </location>
</feature>
<dbReference type="Gene3D" id="3.40.50.12610">
    <property type="match status" value="1"/>
</dbReference>
<dbReference type="Pfam" id="PF02516">
    <property type="entry name" value="STT3"/>
    <property type="match status" value="1"/>
</dbReference>
<evidence type="ECO:0000259" key="17">
    <source>
        <dbReference type="Pfam" id="PF02516"/>
    </source>
</evidence>
<evidence type="ECO:0000256" key="11">
    <source>
        <dbReference type="ARBA" id="ARBA00022842"/>
    </source>
</evidence>